<feature type="transmembrane region" description="Helical" evidence="1">
    <location>
        <begin position="25"/>
        <end position="45"/>
    </location>
</feature>
<accession>A0A975TTZ8</accession>
<evidence type="ECO:0000313" key="3">
    <source>
        <dbReference type="EMBL" id="QXL86836.1"/>
    </source>
</evidence>
<keyword evidence="1" id="KW-0812">Transmembrane</keyword>
<organism evidence="3">
    <name type="scientific">Gymnodinialimonas phycosphaerae</name>
    <dbReference type="NCBI Taxonomy" id="2841589"/>
    <lineage>
        <taxon>Bacteria</taxon>
        <taxon>Pseudomonadati</taxon>
        <taxon>Pseudomonadota</taxon>
        <taxon>Alphaproteobacteria</taxon>
        <taxon>Rhodobacterales</taxon>
        <taxon>Paracoccaceae</taxon>
        <taxon>Gymnodinialimonas</taxon>
    </lineage>
</organism>
<feature type="transmembrane region" description="Helical" evidence="1">
    <location>
        <begin position="66"/>
        <end position="92"/>
    </location>
</feature>
<evidence type="ECO:0000313" key="2">
    <source>
        <dbReference type="EMBL" id="MBY4894153.1"/>
    </source>
</evidence>
<feature type="transmembrane region" description="Helical" evidence="1">
    <location>
        <begin position="194"/>
        <end position="220"/>
    </location>
</feature>
<dbReference type="EMBL" id="JAIMBW010000001">
    <property type="protein sequence ID" value="MBY4894153.1"/>
    <property type="molecule type" value="Genomic_DNA"/>
</dbReference>
<reference evidence="3 4" key="1">
    <citation type="submission" date="2021-07" db="EMBL/GenBank/DDBJ databases">
        <title>Karlodiniumbacter phycospheric gen. nov., sp. nov., a phycosphere bacterium isolated from karlodinium veneficum.</title>
        <authorList>
            <person name="Peng Y."/>
            <person name="Jiang L."/>
            <person name="Lee J."/>
        </authorList>
    </citation>
    <scope>NUCLEOTIDE SEQUENCE</scope>
    <source>
        <strain evidence="3 4">N5</strain>
    </source>
</reference>
<feature type="transmembrane region" description="Helical" evidence="1">
    <location>
        <begin position="112"/>
        <end position="141"/>
    </location>
</feature>
<dbReference type="AlphaFoldDB" id="A0A975TTZ8"/>
<keyword evidence="4" id="KW-1185">Reference proteome</keyword>
<dbReference type="EMBL" id="CP078073">
    <property type="protein sequence ID" value="QXL86836.1"/>
    <property type="molecule type" value="Genomic_DNA"/>
</dbReference>
<feature type="transmembrane region" description="Helical" evidence="1">
    <location>
        <begin position="148"/>
        <end position="174"/>
    </location>
</feature>
<name>A0A975TTZ8_9RHOB</name>
<evidence type="ECO:0000256" key="1">
    <source>
        <dbReference type="SAM" id="Phobius"/>
    </source>
</evidence>
<feature type="transmembrane region" description="Helical" evidence="1">
    <location>
        <begin position="232"/>
        <end position="252"/>
    </location>
</feature>
<dbReference type="RefSeq" id="WP_257893758.1">
    <property type="nucleotide sequence ID" value="NZ_JAIMBW010000001.1"/>
</dbReference>
<keyword evidence="1" id="KW-1133">Transmembrane helix</keyword>
<keyword evidence="1" id="KW-0472">Membrane</keyword>
<protein>
    <submittedName>
        <fullName evidence="3">Uncharacterized protein</fullName>
    </submittedName>
</protein>
<evidence type="ECO:0000313" key="4">
    <source>
        <dbReference type="Proteomes" id="UP000693972"/>
    </source>
</evidence>
<gene>
    <name evidence="2" type="ORF">KUL25_15455</name>
    <name evidence="3" type="ORF">KUL25_15460</name>
</gene>
<sequence length="271" mass="28375">MDYGYQLLRHVVIQVFGNLGPAARITLVLLAVPLVIVLVTNPGLLTGDSFLIDAETGQASFSVLGVWGLVLGLIAGLVCWLWAAVAWHRFVLLEEYPSGLFPNWRGSNIANYFGNAILIGLIMSGAGFGIAIVIGIIVAVLQSPAVAIALGVGLIFGLSWIATRIGLILPAAAIGETLGIGESWRATAPVSGQIVLPIIVIALASTILNQGIIAAFGTAIPIETPFGTQQQVTLSMVGVVLSIAVGWVQMLVNLALMTTLYGNLIEGRQLN</sequence>
<proteinExistence type="predicted"/>
<dbReference type="Proteomes" id="UP000693972">
    <property type="component" value="Unassembled WGS sequence"/>
</dbReference>